<accession>A0A8T0G5S3</accession>
<reference evidence="2" key="1">
    <citation type="journal article" date="2020" name="bioRxiv">
        <title>Chromosome-level reference genome of the European wasp spider Argiope bruennichi: a resource for studies on range expansion and evolutionary adaptation.</title>
        <authorList>
            <person name="Sheffer M.M."/>
            <person name="Hoppe A."/>
            <person name="Krehenwinkel H."/>
            <person name="Uhl G."/>
            <person name="Kuss A.W."/>
            <person name="Jensen L."/>
            <person name="Jensen C."/>
            <person name="Gillespie R.G."/>
            <person name="Hoff K.J."/>
            <person name="Prost S."/>
        </authorList>
    </citation>
    <scope>NUCLEOTIDE SEQUENCE</scope>
</reference>
<evidence type="ECO:0000256" key="1">
    <source>
        <dbReference type="SAM" id="MobiDB-lite"/>
    </source>
</evidence>
<sequence length="130" mass="14344">MEILTLLKDNHGRIWNLARSVYSVCICADVADQAAVVHDDFEDEDADDKGKMNVGGPVSLRRNSDEDEGSLNGDKACFQGGGNTTDSHEMSEAECDRDYHQHLRKNSHSPFVKFRIGPLTTNCGLCADNE</sequence>
<proteinExistence type="predicted"/>
<gene>
    <name evidence="2" type="ORF">HNY73_000942</name>
</gene>
<name>A0A8T0G5S3_ARGBR</name>
<feature type="region of interest" description="Disordered" evidence="1">
    <location>
        <begin position="42"/>
        <end position="93"/>
    </location>
</feature>
<protein>
    <submittedName>
        <fullName evidence="2">Uncharacterized protein</fullName>
    </submittedName>
</protein>
<reference evidence="2" key="2">
    <citation type="submission" date="2020-06" db="EMBL/GenBank/DDBJ databases">
        <authorList>
            <person name="Sheffer M."/>
        </authorList>
    </citation>
    <scope>NUCLEOTIDE SEQUENCE</scope>
</reference>
<dbReference type="AlphaFoldDB" id="A0A8T0G5S3"/>
<evidence type="ECO:0000313" key="3">
    <source>
        <dbReference type="Proteomes" id="UP000807504"/>
    </source>
</evidence>
<dbReference type="EMBL" id="JABXBU010000001">
    <property type="protein sequence ID" value="KAF8796583.1"/>
    <property type="molecule type" value="Genomic_DNA"/>
</dbReference>
<comment type="caution">
    <text evidence="2">The sequence shown here is derived from an EMBL/GenBank/DDBJ whole genome shotgun (WGS) entry which is preliminary data.</text>
</comment>
<keyword evidence="3" id="KW-1185">Reference proteome</keyword>
<dbReference type="Proteomes" id="UP000807504">
    <property type="component" value="Unassembled WGS sequence"/>
</dbReference>
<organism evidence="2 3">
    <name type="scientific">Argiope bruennichi</name>
    <name type="common">Wasp spider</name>
    <name type="synonym">Aranea bruennichi</name>
    <dbReference type="NCBI Taxonomy" id="94029"/>
    <lineage>
        <taxon>Eukaryota</taxon>
        <taxon>Metazoa</taxon>
        <taxon>Ecdysozoa</taxon>
        <taxon>Arthropoda</taxon>
        <taxon>Chelicerata</taxon>
        <taxon>Arachnida</taxon>
        <taxon>Araneae</taxon>
        <taxon>Araneomorphae</taxon>
        <taxon>Entelegynae</taxon>
        <taxon>Araneoidea</taxon>
        <taxon>Araneidae</taxon>
        <taxon>Argiope</taxon>
    </lineage>
</organism>
<evidence type="ECO:0000313" key="2">
    <source>
        <dbReference type="EMBL" id="KAF8796583.1"/>
    </source>
</evidence>